<dbReference type="OrthoDB" id="10269313at2759"/>
<feature type="non-terminal residue" evidence="2">
    <location>
        <position position="1"/>
    </location>
</feature>
<dbReference type="AlphaFoldDB" id="A0A8J2HAC4"/>
<dbReference type="InterPro" id="IPR006149">
    <property type="entry name" value="EB_dom"/>
</dbReference>
<dbReference type="Pfam" id="PF01683">
    <property type="entry name" value="EB"/>
    <property type="match status" value="1"/>
</dbReference>
<protein>
    <recommendedName>
        <fullName evidence="1">EB domain-containing protein</fullName>
    </recommendedName>
</protein>
<organism evidence="2 3">
    <name type="scientific">Cotesia congregata</name>
    <name type="common">Parasitoid wasp</name>
    <name type="synonym">Apanteles congregatus</name>
    <dbReference type="NCBI Taxonomy" id="51543"/>
    <lineage>
        <taxon>Eukaryota</taxon>
        <taxon>Metazoa</taxon>
        <taxon>Ecdysozoa</taxon>
        <taxon>Arthropoda</taxon>
        <taxon>Hexapoda</taxon>
        <taxon>Insecta</taxon>
        <taxon>Pterygota</taxon>
        <taxon>Neoptera</taxon>
        <taxon>Endopterygota</taxon>
        <taxon>Hymenoptera</taxon>
        <taxon>Apocrita</taxon>
        <taxon>Ichneumonoidea</taxon>
        <taxon>Braconidae</taxon>
        <taxon>Microgastrinae</taxon>
        <taxon>Cotesia</taxon>
    </lineage>
</organism>
<name>A0A8J2HAC4_COTCN</name>
<accession>A0A8J2HAC4</accession>
<gene>
    <name evidence="2" type="ORF">HICCMSTLAB_LOCUS5576</name>
</gene>
<evidence type="ECO:0000259" key="1">
    <source>
        <dbReference type="Pfam" id="PF01683"/>
    </source>
</evidence>
<reference evidence="2" key="1">
    <citation type="submission" date="2021-04" db="EMBL/GenBank/DDBJ databases">
        <authorList>
            <person name="Chebbi M.A.C M."/>
        </authorList>
    </citation>
    <scope>NUCLEOTIDE SEQUENCE</scope>
</reference>
<keyword evidence="3" id="KW-1185">Reference proteome</keyword>
<dbReference type="Proteomes" id="UP000786811">
    <property type="component" value="Unassembled WGS sequence"/>
</dbReference>
<evidence type="ECO:0000313" key="3">
    <source>
        <dbReference type="Proteomes" id="UP000786811"/>
    </source>
</evidence>
<evidence type="ECO:0000313" key="2">
    <source>
        <dbReference type="EMBL" id="CAG5090300.1"/>
    </source>
</evidence>
<dbReference type="EMBL" id="CAJNRD030001119">
    <property type="protein sequence ID" value="CAG5090300.1"/>
    <property type="molecule type" value="Genomic_DNA"/>
</dbReference>
<comment type="caution">
    <text evidence="2">The sequence shown here is derived from an EMBL/GenBank/DDBJ whole genome shotgun (WGS) entry which is preliminary data.</text>
</comment>
<feature type="domain" description="EB" evidence="1">
    <location>
        <begin position="83"/>
        <end position="120"/>
    </location>
</feature>
<sequence>YEIFFTKKMKNLIIFSIFIGAVFYAKGQELPPPSVDDNECTYTGVDCPDVPCCFPGYKCRLAGLSKYNPAFSTLSGSYNKTWMCLSEINFGDPCLYDEECMHIENAKCIELTCQCEDKSFLYYPDDQECH</sequence>
<proteinExistence type="predicted"/>